<protein>
    <submittedName>
        <fullName evidence="6">GNAT family N-acetyltransferase</fullName>
    </submittedName>
</protein>
<dbReference type="Pfam" id="PF13673">
    <property type="entry name" value="Acetyltransf_10"/>
    <property type="match status" value="1"/>
</dbReference>
<keyword evidence="3" id="KW-0677">Repeat</keyword>
<dbReference type="PANTHER" id="PTHR23416">
    <property type="entry name" value="SIALIC ACID SYNTHASE-RELATED"/>
    <property type="match status" value="1"/>
</dbReference>
<dbReference type="PANTHER" id="PTHR23416:SF23">
    <property type="entry name" value="ACETYLTRANSFERASE C18B11.09C-RELATED"/>
    <property type="match status" value="1"/>
</dbReference>
<organism evidence="6 7">
    <name type="scientific">Gordonibacter urolithinfaciens</name>
    <dbReference type="NCBI Taxonomy" id="1335613"/>
    <lineage>
        <taxon>Bacteria</taxon>
        <taxon>Bacillati</taxon>
        <taxon>Actinomycetota</taxon>
        <taxon>Coriobacteriia</taxon>
        <taxon>Eggerthellales</taxon>
        <taxon>Eggerthellaceae</taxon>
        <taxon>Gordonibacter</taxon>
    </lineage>
</organism>
<proteinExistence type="inferred from homology"/>
<dbReference type="SUPFAM" id="SSF55729">
    <property type="entry name" value="Acyl-CoA N-acyltransferases (Nat)"/>
    <property type="match status" value="1"/>
</dbReference>
<evidence type="ECO:0000313" key="6">
    <source>
        <dbReference type="EMBL" id="ROT87973.1"/>
    </source>
</evidence>
<dbReference type="Pfam" id="PF00132">
    <property type="entry name" value="Hexapep"/>
    <property type="match status" value="1"/>
</dbReference>
<evidence type="ECO:0000256" key="4">
    <source>
        <dbReference type="SAM" id="MobiDB-lite"/>
    </source>
</evidence>
<evidence type="ECO:0000259" key="5">
    <source>
        <dbReference type="PROSITE" id="PS51186"/>
    </source>
</evidence>
<comment type="similarity">
    <text evidence="1">Belongs to the transferase hexapeptide repeat family.</text>
</comment>
<dbReference type="Gene3D" id="3.40.630.30">
    <property type="match status" value="1"/>
</dbReference>
<feature type="domain" description="N-acetyltransferase" evidence="5">
    <location>
        <begin position="1"/>
        <end position="150"/>
    </location>
</feature>
<dbReference type="EMBL" id="QIBW01000027">
    <property type="protein sequence ID" value="ROT87973.1"/>
    <property type="molecule type" value="Genomic_DNA"/>
</dbReference>
<dbReference type="PROSITE" id="PS00101">
    <property type="entry name" value="HEXAPEP_TRANSFERASES"/>
    <property type="match status" value="1"/>
</dbReference>
<dbReference type="AlphaFoldDB" id="A0A423UGX6"/>
<dbReference type="InterPro" id="IPR018357">
    <property type="entry name" value="Hexapep_transf_CS"/>
</dbReference>
<keyword evidence="2 6" id="KW-0808">Transferase</keyword>
<dbReference type="RefSeq" id="WP_096228222.1">
    <property type="nucleotide sequence ID" value="NZ_CP168029.1"/>
</dbReference>
<dbReference type="CDD" id="cd03357">
    <property type="entry name" value="LbH_MAT_GAT"/>
    <property type="match status" value="1"/>
</dbReference>
<dbReference type="InterPro" id="IPR016181">
    <property type="entry name" value="Acyl_CoA_acyltransferase"/>
</dbReference>
<dbReference type="InterPro" id="IPR000182">
    <property type="entry name" value="GNAT_dom"/>
</dbReference>
<dbReference type="Gene3D" id="2.160.10.10">
    <property type="entry name" value="Hexapeptide repeat proteins"/>
    <property type="match status" value="1"/>
</dbReference>
<evidence type="ECO:0000313" key="7">
    <source>
        <dbReference type="Proteomes" id="UP000285258"/>
    </source>
</evidence>
<dbReference type="GO" id="GO:0016407">
    <property type="term" value="F:acetyltransferase activity"/>
    <property type="evidence" value="ECO:0007669"/>
    <property type="project" value="InterPro"/>
</dbReference>
<dbReference type="InterPro" id="IPR024688">
    <property type="entry name" value="Mac_dom"/>
</dbReference>
<dbReference type="PROSITE" id="PS51186">
    <property type="entry name" value="GNAT"/>
    <property type="match status" value="1"/>
</dbReference>
<gene>
    <name evidence="6" type="ORF">DMP12_13780</name>
</gene>
<dbReference type="GO" id="GO:0008374">
    <property type="term" value="F:O-acyltransferase activity"/>
    <property type="evidence" value="ECO:0007669"/>
    <property type="project" value="TreeGrafter"/>
</dbReference>
<evidence type="ECO:0000256" key="1">
    <source>
        <dbReference type="ARBA" id="ARBA00007274"/>
    </source>
</evidence>
<accession>A0A423UGX6</accession>
<comment type="caution">
    <text evidence="6">The sequence shown here is derived from an EMBL/GenBank/DDBJ whole genome shotgun (WGS) entry which is preliminary data.</text>
</comment>
<name>A0A423UGX6_9ACTN</name>
<reference evidence="7" key="1">
    <citation type="submission" date="2018-05" db="EMBL/GenBank/DDBJ databases">
        <title>Genome Sequencing of selected type strains of the family Eggerthellaceae.</title>
        <authorList>
            <person name="Danylec N."/>
            <person name="Stoll D.A."/>
            <person name="Doetsch A."/>
            <person name="Huch M."/>
        </authorList>
    </citation>
    <scope>NUCLEOTIDE SEQUENCE [LARGE SCALE GENOMIC DNA]</scope>
    <source>
        <strain evidence="7">DSM 27213</strain>
    </source>
</reference>
<dbReference type="SUPFAM" id="SSF51161">
    <property type="entry name" value="Trimeric LpxA-like enzymes"/>
    <property type="match status" value="1"/>
</dbReference>
<dbReference type="Pfam" id="PF12464">
    <property type="entry name" value="Mac"/>
    <property type="match status" value="1"/>
</dbReference>
<dbReference type="InterPro" id="IPR001451">
    <property type="entry name" value="Hexapep"/>
</dbReference>
<evidence type="ECO:0000256" key="3">
    <source>
        <dbReference type="ARBA" id="ARBA00022737"/>
    </source>
</evidence>
<dbReference type="Proteomes" id="UP000285258">
    <property type="component" value="Unassembled WGS sequence"/>
</dbReference>
<dbReference type="InterPro" id="IPR011004">
    <property type="entry name" value="Trimer_LpxA-like_sf"/>
</dbReference>
<dbReference type="InterPro" id="IPR051159">
    <property type="entry name" value="Hexapeptide_acetyltransf"/>
</dbReference>
<evidence type="ECO:0000256" key="2">
    <source>
        <dbReference type="ARBA" id="ARBA00022679"/>
    </source>
</evidence>
<sequence length="395" mass="40743">MDIEEIEPQGRAPELVGRLAQVWERSVRATHGFLSEDDIAGLRPEVAAGLAAVGRLAVAWQDGAAVGFAGAQDSHLEMLFVDDAARGAGVGGALLAHAVKRWGVRTLDVNEQNPLAAGFYERAGFVVVGRSPVDGAGHPFPLLHMRLGLAGEAGVPGTAGGSTRSPASPPAQGAGLPGSSVPSRKAAARAASASAGGAWFDSADPALMRDHIRACEVMARFNAQQGMLDADRMKMLHGFLGAVGEGSSLSTGAQVDYGYNLFLGRNCFFNFNCTFLDGAPITFGDDVGVGPGCSFVTPLHPLLARERARCEDAGGTGHVWERSLPITVESGVWIAANVTVNAGVTIGEGAVIGSGSVVTRDIPPRTLAYGNPCRPVRAITEAESVADALAEAGLV</sequence>
<feature type="region of interest" description="Disordered" evidence="4">
    <location>
        <begin position="154"/>
        <end position="182"/>
    </location>
</feature>